<protein>
    <submittedName>
        <fullName evidence="1">4-hydroxy-2-oxovalerate aldolase 1</fullName>
    </submittedName>
</protein>
<proteinExistence type="predicted"/>
<evidence type="ECO:0000313" key="2">
    <source>
        <dbReference type="Proteomes" id="UP000325081"/>
    </source>
</evidence>
<dbReference type="EMBL" id="BKCP01004505">
    <property type="protein sequence ID" value="GER31666.1"/>
    <property type="molecule type" value="Genomic_DNA"/>
</dbReference>
<accession>A0A5A7PGG7</accession>
<dbReference type="Proteomes" id="UP000325081">
    <property type="component" value="Unassembled WGS sequence"/>
</dbReference>
<dbReference type="AlphaFoldDB" id="A0A5A7PGG7"/>
<evidence type="ECO:0000313" key="1">
    <source>
        <dbReference type="EMBL" id="GER31666.1"/>
    </source>
</evidence>
<organism evidence="1 2">
    <name type="scientific">Striga asiatica</name>
    <name type="common">Asiatic witchweed</name>
    <name type="synonym">Buchnera asiatica</name>
    <dbReference type="NCBI Taxonomy" id="4170"/>
    <lineage>
        <taxon>Eukaryota</taxon>
        <taxon>Viridiplantae</taxon>
        <taxon>Streptophyta</taxon>
        <taxon>Embryophyta</taxon>
        <taxon>Tracheophyta</taxon>
        <taxon>Spermatophyta</taxon>
        <taxon>Magnoliopsida</taxon>
        <taxon>eudicotyledons</taxon>
        <taxon>Gunneridae</taxon>
        <taxon>Pentapetalae</taxon>
        <taxon>asterids</taxon>
        <taxon>lamiids</taxon>
        <taxon>Lamiales</taxon>
        <taxon>Orobanchaceae</taxon>
        <taxon>Buchnereae</taxon>
        <taxon>Striga</taxon>
    </lineage>
</organism>
<name>A0A5A7PGG7_STRAF</name>
<keyword evidence="2" id="KW-1185">Reference proteome</keyword>
<reference evidence="2" key="1">
    <citation type="journal article" date="2019" name="Curr. Biol.">
        <title>Genome Sequence of Striga asiatica Provides Insight into the Evolution of Plant Parasitism.</title>
        <authorList>
            <person name="Yoshida S."/>
            <person name="Kim S."/>
            <person name="Wafula E.K."/>
            <person name="Tanskanen J."/>
            <person name="Kim Y.M."/>
            <person name="Honaas L."/>
            <person name="Yang Z."/>
            <person name="Spallek T."/>
            <person name="Conn C.E."/>
            <person name="Ichihashi Y."/>
            <person name="Cheong K."/>
            <person name="Cui S."/>
            <person name="Der J.P."/>
            <person name="Gundlach H."/>
            <person name="Jiao Y."/>
            <person name="Hori C."/>
            <person name="Ishida J.K."/>
            <person name="Kasahara H."/>
            <person name="Kiba T."/>
            <person name="Kim M.S."/>
            <person name="Koo N."/>
            <person name="Laohavisit A."/>
            <person name="Lee Y.H."/>
            <person name="Lumba S."/>
            <person name="McCourt P."/>
            <person name="Mortimer J.C."/>
            <person name="Mutuku J.M."/>
            <person name="Nomura T."/>
            <person name="Sasaki-Sekimoto Y."/>
            <person name="Seto Y."/>
            <person name="Wang Y."/>
            <person name="Wakatake T."/>
            <person name="Sakakibara H."/>
            <person name="Demura T."/>
            <person name="Yamaguchi S."/>
            <person name="Yoneyama K."/>
            <person name="Manabe R.I."/>
            <person name="Nelson D.C."/>
            <person name="Schulman A.H."/>
            <person name="Timko M.P."/>
            <person name="dePamphilis C.W."/>
            <person name="Choi D."/>
            <person name="Shirasu K."/>
        </authorList>
    </citation>
    <scope>NUCLEOTIDE SEQUENCE [LARGE SCALE GENOMIC DNA]</scope>
    <source>
        <strain evidence="2">cv. UVA1</strain>
    </source>
</reference>
<comment type="caution">
    <text evidence="1">The sequence shown here is derived from an EMBL/GenBank/DDBJ whole genome shotgun (WGS) entry which is preliminary data.</text>
</comment>
<sequence>MPFLQVKIWGMLRAWRPAVKSPTAGSEGFRQEEVRTRRPVMTSSVRFMVGTRKLVGWVKLSQIIDPVEFNRRTRLPESRISAVVATAAEGGKVALVDQRVRLRPSERTRLPSAEMETRPEESVRGVARLATHMTEVQ</sequence>
<gene>
    <name evidence="1" type="ORF">STAS_07695</name>
</gene>